<dbReference type="AlphaFoldDB" id="A0A9D4FKU5"/>
<accession>A0A9D4FKU5</accession>
<evidence type="ECO:0000313" key="3">
    <source>
        <dbReference type="Proteomes" id="UP000828390"/>
    </source>
</evidence>
<name>A0A9D4FKU5_DREPO</name>
<evidence type="ECO:0000313" key="2">
    <source>
        <dbReference type="EMBL" id="KAH3798581.1"/>
    </source>
</evidence>
<keyword evidence="1" id="KW-0732">Signal</keyword>
<organism evidence="2 3">
    <name type="scientific">Dreissena polymorpha</name>
    <name type="common">Zebra mussel</name>
    <name type="synonym">Mytilus polymorpha</name>
    <dbReference type="NCBI Taxonomy" id="45954"/>
    <lineage>
        <taxon>Eukaryota</taxon>
        <taxon>Metazoa</taxon>
        <taxon>Spiralia</taxon>
        <taxon>Lophotrochozoa</taxon>
        <taxon>Mollusca</taxon>
        <taxon>Bivalvia</taxon>
        <taxon>Autobranchia</taxon>
        <taxon>Heteroconchia</taxon>
        <taxon>Euheterodonta</taxon>
        <taxon>Imparidentia</taxon>
        <taxon>Neoheterodontei</taxon>
        <taxon>Myida</taxon>
        <taxon>Dreissenoidea</taxon>
        <taxon>Dreissenidae</taxon>
        <taxon>Dreissena</taxon>
    </lineage>
</organism>
<gene>
    <name evidence="2" type="ORF">DPMN_152181</name>
</gene>
<dbReference type="EMBL" id="JAIWYP010000007">
    <property type="protein sequence ID" value="KAH3798581.1"/>
    <property type="molecule type" value="Genomic_DNA"/>
</dbReference>
<keyword evidence="3" id="KW-1185">Reference proteome</keyword>
<feature type="chain" id="PRO_5039434946" description="Secreted protein" evidence="1">
    <location>
        <begin position="17"/>
        <end position="64"/>
    </location>
</feature>
<proteinExistence type="predicted"/>
<evidence type="ECO:0008006" key="4">
    <source>
        <dbReference type="Google" id="ProtNLM"/>
    </source>
</evidence>
<protein>
    <recommendedName>
        <fullName evidence="4">Secreted protein</fullName>
    </recommendedName>
</protein>
<reference evidence="2" key="2">
    <citation type="submission" date="2020-11" db="EMBL/GenBank/DDBJ databases">
        <authorList>
            <person name="McCartney M.A."/>
            <person name="Auch B."/>
            <person name="Kono T."/>
            <person name="Mallez S."/>
            <person name="Becker A."/>
            <person name="Gohl D.M."/>
            <person name="Silverstein K.A.T."/>
            <person name="Koren S."/>
            <person name="Bechman K.B."/>
            <person name="Herman A."/>
            <person name="Abrahante J.E."/>
            <person name="Garbe J."/>
        </authorList>
    </citation>
    <scope>NUCLEOTIDE SEQUENCE</scope>
    <source>
        <strain evidence="2">Duluth1</strain>
        <tissue evidence="2">Whole animal</tissue>
    </source>
</reference>
<feature type="signal peptide" evidence="1">
    <location>
        <begin position="1"/>
        <end position="16"/>
    </location>
</feature>
<comment type="caution">
    <text evidence="2">The sequence shown here is derived from an EMBL/GenBank/DDBJ whole genome shotgun (WGS) entry which is preliminary data.</text>
</comment>
<dbReference type="Proteomes" id="UP000828390">
    <property type="component" value="Unassembled WGS sequence"/>
</dbReference>
<sequence length="64" mass="6619">MQMMLYWTLTITASSASSTAKTATGNAEAATKCSTHTSGATGRWTACKRTWAGRTGSAAKESAT</sequence>
<reference evidence="2" key="1">
    <citation type="journal article" date="2019" name="bioRxiv">
        <title>The Genome of the Zebra Mussel, Dreissena polymorpha: A Resource for Invasive Species Research.</title>
        <authorList>
            <person name="McCartney M.A."/>
            <person name="Auch B."/>
            <person name="Kono T."/>
            <person name="Mallez S."/>
            <person name="Zhang Y."/>
            <person name="Obille A."/>
            <person name="Becker A."/>
            <person name="Abrahante J.E."/>
            <person name="Garbe J."/>
            <person name="Badalamenti J.P."/>
            <person name="Herman A."/>
            <person name="Mangelson H."/>
            <person name="Liachko I."/>
            <person name="Sullivan S."/>
            <person name="Sone E.D."/>
            <person name="Koren S."/>
            <person name="Silverstein K.A.T."/>
            <person name="Beckman K.B."/>
            <person name="Gohl D.M."/>
        </authorList>
    </citation>
    <scope>NUCLEOTIDE SEQUENCE</scope>
    <source>
        <strain evidence="2">Duluth1</strain>
        <tissue evidence="2">Whole animal</tissue>
    </source>
</reference>
<evidence type="ECO:0000256" key="1">
    <source>
        <dbReference type="SAM" id="SignalP"/>
    </source>
</evidence>